<gene>
    <name evidence="21" type="ORF">B4U80_01743</name>
</gene>
<dbReference type="PANTHER" id="PTHR13619">
    <property type="entry name" value="PHOSPHATIDATE CYTIDYLYLTRANSFERASE, MITOCHONDRIAL"/>
    <property type="match status" value="1"/>
</dbReference>
<evidence type="ECO:0000256" key="13">
    <source>
        <dbReference type="ARBA" id="ARBA00023098"/>
    </source>
</evidence>
<evidence type="ECO:0000256" key="18">
    <source>
        <dbReference type="ARBA" id="ARBA00029893"/>
    </source>
</evidence>
<comment type="subcellular location">
    <subcellularLocation>
        <location evidence="2 20">Mitochondrion inner membrane</location>
        <topology evidence="2 20">Peripheral membrane protein</topology>
        <orientation evidence="2 20">Matrix side</orientation>
    </subcellularLocation>
</comment>
<keyword evidence="11 20" id="KW-0999">Mitochondrion inner membrane</keyword>
<evidence type="ECO:0000256" key="17">
    <source>
        <dbReference type="ARBA" id="ARBA00023264"/>
    </source>
</evidence>
<reference evidence="21 22" key="1">
    <citation type="journal article" date="2018" name="Gigascience">
        <title>Genomes of trombidid mites reveal novel predicted allergens and laterally-transferred genes associated with secondary metabolism.</title>
        <authorList>
            <person name="Dong X."/>
            <person name="Chaisiri K."/>
            <person name="Xia D."/>
            <person name="Armstrong S.D."/>
            <person name="Fang Y."/>
            <person name="Donnelly M.J."/>
            <person name="Kadowaki T."/>
            <person name="McGarry J.W."/>
            <person name="Darby A.C."/>
            <person name="Makepeace B.L."/>
        </authorList>
    </citation>
    <scope>NUCLEOTIDE SEQUENCE [LARGE SCALE GENOMIC DNA]</scope>
    <source>
        <strain evidence="21">UoL-UT</strain>
    </source>
</reference>
<comment type="pathway">
    <text evidence="4">Lipid metabolism.</text>
</comment>
<evidence type="ECO:0000256" key="14">
    <source>
        <dbReference type="ARBA" id="ARBA00023128"/>
    </source>
</evidence>
<evidence type="ECO:0000256" key="1">
    <source>
        <dbReference type="ARBA" id="ARBA00001946"/>
    </source>
</evidence>
<keyword evidence="13 20" id="KW-0443">Lipid metabolism</keyword>
<keyword evidence="15 20" id="KW-0472">Membrane</keyword>
<protein>
    <recommendedName>
        <fullName evidence="7 20">Phosphatidate cytidylyltransferase, mitochondrial</fullName>
        <ecNumber evidence="6 20">2.7.7.41</ecNumber>
    </recommendedName>
    <alternativeName>
        <fullName evidence="18 20">CDP-diacylglycerol synthase</fullName>
    </alternativeName>
    <alternativeName>
        <fullName evidence="19 20">Mitochondrial translocator assembly and maintenance protein 41 homolog</fullName>
    </alternativeName>
</protein>
<dbReference type="GO" id="GO:0032049">
    <property type="term" value="P:cardiolipin biosynthetic process"/>
    <property type="evidence" value="ECO:0007669"/>
    <property type="project" value="UniProtKB-UniRule"/>
</dbReference>
<keyword evidence="16 20" id="KW-0594">Phospholipid biosynthesis</keyword>
<keyword evidence="10 20" id="KW-0548">Nucleotidyltransferase</keyword>
<evidence type="ECO:0000256" key="20">
    <source>
        <dbReference type="PIRNR" id="PIRNR028840"/>
    </source>
</evidence>
<dbReference type="EMBL" id="NCKV01009680">
    <property type="protein sequence ID" value="RWS22145.1"/>
    <property type="molecule type" value="Genomic_DNA"/>
</dbReference>
<comment type="function">
    <text evidence="20">Catalyzes the conversion of phosphatidic acid (PA) to CDP-diacylglycerol (CDP-DAG), an essential intermediate in the synthesis of phosphatidylglycerol, cardiolipin and phosphatidylinositol.</text>
</comment>
<evidence type="ECO:0000256" key="12">
    <source>
        <dbReference type="ARBA" id="ARBA00022842"/>
    </source>
</evidence>
<name>A0A443S3S4_9ACAR</name>
<comment type="pathway">
    <text evidence="3 20">Phospholipid metabolism; CDP-diacylglycerol biosynthesis; CDP-diacylglycerol from sn-glycerol 3-phosphate: step 3/3.</text>
</comment>
<evidence type="ECO:0000256" key="4">
    <source>
        <dbReference type="ARBA" id="ARBA00005189"/>
    </source>
</evidence>
<evidence type="ECO:0000256" key="9">
    <source>
        <dbReference type="ARBA" id="ARBA00022679"/>
    </source>
</evidence>
<dbReference type="InterPro" id="IPR015222">
    <property type="entry name" value="Tam41"/>
</dbReference>
<evidence type="ECO:0000256" key="16">
    <source>
        <dbReference type="ARBA" id="ARBA00023209"/>
    </source>
</evidence>
<dbReference type="VEuPathDB" id="VectorBase:LDEU009895"/>
<dbReference type="GO" id="GO:0005743">
    <property type="term" value="C:mitochondrial inner membrane"/>
    <property type="evidence" value="ECO:0007669"/>
    <property type="project" value="UniProtKB-SubCell"/>
</dbReference>
<keyword evidence="17 20" id="KW-1208">Phospholipid metabolism</keyword>
<evidence type="ECO:0000256" key="2">
    <source>
        <dbReference type="ARBA" id="ARBA00004443"/>
    </source>
</evidence>
<evidence type="ECO:0000313" key="22">
    <source>
        <dbReference type="Proteomes" id="UP000288716"/>
    </source>
</evidence>
<evidence type="ECO:0000313" key="21">
    <source>
        <dbReference type="EMBL" id="RWS22145.1"/>
    </source>
</evidence>
<dbReference type="Pfam" id="PF09139">
    <property type="entry name" value="Tam41_Mmp37"/>
    <property type="match status" value="1"/>
</dbReference>
<evidence type="ECO:0000256" key="8">
    <source>
        <dbReference type="ARBA" id="ARBA00022516"/>
    </source>
</evidence>
<dbReference type="UniPathway" id="UPA00557">
    <property type="reaction ID" value="UER00614"/>
</dbReference>
<sequence>MCLQSAAYLKSLLKNFPSKARFVFAYGSAVFKQNNGFKNNVIDLLFAVENPIEWHRSNIIQNSSHYSFLKYFGPDFIAKFQSNFAAKCYYNTLIPLNDGTNNMIKYGVIKEEDLIEDLLDWNSLYISGRLHKPVKFLVEPQSDTLKKALQINLQSAVHLSLLLLNETFTEEQLYLTIAATSYKGDFRMTFGEDKNKVQNIVKPHIDKFRRIYQPYLESEAMKHLLTFNSSTQLYVQNLSSGVLFHHLSMLPKTVQYMIYVKYNKSRRILDLDEYLMIISKSYRCPYYVQSAVNSIVRYSSYTQTVKGFFTAGVLKSIKYASAKIFKMTKSLIPEHLK</sequence>
<organism evidence="21 22">
    <name type="scientific">Leptotrombidium deliense</name>
    <dbReference type="NCBI Taxonomy" id="299467"/>
    <lineage>
        <taxon>Eukaryota</taxon>
        <taxon>Metazoa</taxon>
        <taxon>Ecdysozoa</taxon>
        <taxon>Arthropoda</taxon>
        <taxon>Chelicerata</taxon>
        <taxon>Arachnida</taxon>
        <taxon>Acari</taxon>
        <taxon>Acariformes</taxon>
        <taxon>Trombidiformes</taxon>
        <taxon>Prostigmata</taxon>
        <taxon>Anystina</taxon>
        <taxon>Parasitengona</taxon>
        <taxon>Trombiculoidea</taxon>
        <taxon>Trombiculidae</taxon>
        <taxon>Leptotrombidium</taxon>
    </lineage>
</organism>
<comment type="cofactor">
    <cofactor evidence="1 20">
        <name>Mg(2+)</name>
        <dbReference type="ChEBI" id="CHEBI:18420"/>
    </cofactor>
</comment>
<dbReference type="GO" id="GO:0004605">
    <property type="term" value="F:phosphatidate cytidylyltransferase activity"/>
    <property type="evidence" value="ECO:0007669"/>
    <property type="project" value="UniProtKB-UniRule"/>
</dbReference>
<evidence type="ECO:0000256" key="5">
    <source>
        <dbReference type="ARBA" id="ARBA00005458"/>
    </source>
</evidence>
<dbReference type="OrthoDB" id="341477at2759"/>
<dbReference type="EC" id="2.7.7.41" evidence="6 20"/>
<keyword evidence="14 20" id="KW-0496">Mitochondrion</keyword>
<proteinExistence type="inferred from homology"/>
<keyword evidence="12 20" id="KW-0460">Magnesium</keyword>
<keyword evidence="8 20" id="KW-0444">Lipid biosynthesis</keyword>
<evidence type="ECO:0000256" key="3">
    <source>
        <dbReference type="ARBA" id="ARBA00005119"/>
    </source>
</evidence>
<evidence type="ECO:0000256" key="19">
    <source>
        <dbReference type="ARBA" id="ARBA00031502"/>
    </source>
</evidence>
<evidence type="ECO:0000256" key="7">
    <source>
        <dbReference type="ARBA" id="ARBA00018337"/>
    </source>
</evidence>
<dbReference type="PIRSF" id="PIRSF028840">
    <property type="entry name" value="Mmp37"/>
    <property type="match status" value="1"/>
</dbReference>
<evidence type="ECO:0000256" key="15">
    <source>
        <dbReference type="ARBA" id="ARBA00023136"/>
    </source>
</evidence>
<comment type="similarity">
    <text evidence="5 20">Belongs to the TAM41 family.</text>
</comment>
<comment type="catalytic activity">
    <reaction evidence="20">
        <text>a 1,2-diacyl-sn-glycero-3-phosphate + CTP + H(+) = a CDP-1,2-diacyl-sn-glycerol + diphosphate</text>
        <dbReference type="Rhea" id="RHEA:16229"/>
        <dbReference type="ChEBI" id="CHEBI:15378"/>
        <dbReference type="ChEBI" id="CHEBI:33019"/>
        <dbReference type="ChEBI" id="CHEBI:37563"/>
        <dbReference type="ChEBI" id="CHEBI:58332"/>
        <dbReference type="ChEBI" id="CHEBI:58608"/>
        <dbReference type="EC" id="2.7.7.41"/>
    </reaction>
</comment>
<evidence type="ECO:0000256" key="6">
    <source>
        <dbReference type="ARBA" id="ARBA00012487"/>
    </source>
</evidence>
<dbReference type="STRING" id="299467.A0A443S3S4"/>
<evidence type="ECO:0000256" key="10">
    <source>
        <dbReference type="ARBA" id="ARBA00022695"/>
    </source>
</evidence>
<comment type="caution">
    <text evidence="21">The sequence shown here is derived from an EMBL/GenBank/DDBJ whole genome shotgun (WGS) entry which is preliminary data.</text>
</comment>
<dbReference type="Proteomes" id="UP000288716">
    <property type="component" value="Unassembled WGS sequence"/>
</dbReference>
<evidence type="ECO:0000256" key="11">
    <source>
        <dbReference type="ARBA" id="ARBA00022792"/>
    </source>
</evidence>
<keyword evidence="22" id="KW-1185">Reference proteome</keyword>
<dbReference type="GO" id="GO:0016024">
    <property type="term" value="P:CDP-diacylglycerol biosynthetic process"/>
    <property type="evidence" value="ECO:0007669"/>
    <property type="project" value="UniProtKB-UniRule"/>
</dbReference>
<dbReference type="PANTHER" id="PTHR13619:SF0">
    <property type="entry name" value="PHOSPHATIDATE CYTIDYLYLTRANSFERASE, MITOCHONDRIAL"/>
    <property type="match status" value="1"/>
</dbReference>
<dbReference type="AlphaFoldDB" id="A0A443S3S4"/>
<keyword evidence="9 20" id="KW-0808">Transferase</keyword>
<accession>A0A443S3S4</accession>